<name>A0ABY2DI96_9ACTN</name>
<dbReference type="EMBL" id="SMKE01000720">
    <property type="protein sequence ID" value="TDB86490.1"/>
    <property type="molecule type" value="Genomic_DNA"/>
</dbReference>
<dbReference type="PANTHER" id="PTHR33164:SF99">
    <property type="entry name" value="MARR FAMILY REGULATORY PROTEIN"/>
    <property type="match status" value="1"/>
</dbReference>
<feature type="domain" description="HTH marR-type" evidence="1">
    <location>
        <begin position="1"/>
        <end position="150"/>
    </location>
</feature>
<dbReference type="SMART" id="SM00347">
    <property type="entry name" value="HTH_MARR"/>
    <property type="match status" value="1"/>
</dbReference>
<evidence type="ECO:0000313" key="3">
    <source>
        <dbReference type="Proteomes" id="UP000295626"/>
    </source>
</evidence>
<evidence type="ECO:0000259" key="1">
    <source>
        <dbReference type="PROSITE" id="PS50995"/>
    </source>
</evidence>
<dbReference type="SUPFAM" id="SSF46785">
    <property type="entry name" value="Winged helix' DNA-binding domain"/>
    <property type="match status" value="1"/>
</dbReference>
<evidence type="ECO:0000313" key="2">
    <source>
        <dbReference type="EMBL" id="TDB86490.1"/>
    </source>
</evidence>
<proteinExistence type="predicted"/>
<dbReference type="PROSITE" id="PS50995">
    <property type="entry name" value="HTH_MARR_2"/>
    <property type="match status" value="1"/>
</dbReference>
<dbReference type="InterPro" id="IPR000835">
    <property type="entry name" value="HTH_MarR-typ"/>
</dbReference>
<gene>
    <name evidence="2" type="ORF">E1091_16320</name>
</gene>
<comment type="caution">
    <text evidence="2">The sequence shown here is derived from an EMBL/GenBank/DDBJ whole genome shotgun (WGS) entry which is preliminary data.</text>
</comment>
<accession>A0ABY2DI96</accession>
<dbReference type="InterPro" id="IPR039422">
    <property type="entry name" value="MarR/SlyA-like"/>
</dbReference>
<organism evidence="2 3">
    <name type="scientific">Micromonospora fluostatini</name>
    <dbReference type="NCBI Taxonomy" id="1629071"/>
    <lineage>
        <taxon>Bacteria</taxon>
        <taxon>Bacillati</taxon>
        <taxon>Actinomycetota</taxon>
        <taxon>Actinomycetes</taxon>
        <taxon>Micromonosporales</taxon>
        <taxon>Micromonosporaceae</taxon>
        <taxon>Micromonospora</taxon>
    </lineage>
</organism>
<protein>
    <submittedName>
        <fullName evidence="2">MarR family transcriptional regulator</fullName>
    </submittedName>
</protein>
<dbReference type="Proteomes" id="UP000295626">
    <property type="component" value="Unassembled WGS sequence"/>
</dbReference>
<reference evidence="2 3" key="1">
    <citation type="submission" date="2019-02" db="EMBL/GenBank/DDBJ databases">
        <title>Draft genome sequences of novel Actinobacteria.</title>
        <authorList>
            <person name="Sahin N."/>
            <person name="Ay H."/>
            <person name="Saygin H."/>
        </authorList>
    </citation>
    <scope>NUCLEOTIDE SEQUENCE [LARGE SCALE GENOMIC DNA]</scope>
    <source>
        <strain evidence="2 3">JCM 30529</strain>
    </source>
</reference>
<dbReference type="Gene3D" id="1.10.10.10">
    <property type="entry name" value="Winged helix-like DNA-binding domain superfamily/Winged helix DNA-binding domain"/>
    <property type="match status" value="1"/>
</dbReference>
<dbReference type="PANTHER" id="PTHR33164">
    <property type="entry name" value="TRANSCRIPTIONAL REGULATOR, MARR FAMILY"/>
    <property type="match status" value="1"/>
</dbReference>
<dbReference type="InterPro" id="IPR036390">
    <property type="entry name" value="WH_DNA-bd_sf"/>
</dbReference>
<dbReference type="Pfam" id="PF12802">
    <property type="entry name" value="MarR_2"/>
    <property type="match status" value="1"/>
</dbReference>
<keyword evidence="3" id="KW-1185">Reference proteome</keyword>
<dbReference type="PRINTS" id="PR00598">
    <property type="entry name" value="HTHMARR"/>
</dbReference>
<dbReference type="InterPro" id="IPR036388">
    <property type="entry name" value="WH-like_DNA-bd_sf"/>
</dbReference>
<sequence>MPREVSAAQRAATDEIGARWHELRLLQWQVNETLEHALQEKFALSLSEYIALATLDASDDDGHLRQQVLAAAIPLNQSSLSRLVARLEKAGLTERYMCATDRRGVYTQITPAGRALVARARRVYQRVLHQALDTAADDAQLAHVVDKLRHC</sequence>